<evidence type="ECO:0000259" key="2">
    <source>
        <dbReference type="Pfam" id="PF01167"/>
    </source>
</evidence>
<dbReference type="SUPFAM" id="SSF54518">
    <property type="entry name" value="Tubby C-terminal domain-like"/>
    <property type="match status" value="1"/>
</dbReference>
<dbReference type="Gene3D" id="3.20.90.10">
    <property type="entry name" value="Tubby Protein, Chain A"/>
    <property type="match status" value="1"/>
</dbReference>
<dbReference type="PANTHER" id="PTHR16517:SF7">
    <property type="entry name" value="PROTEIN KING TUBBY"/>
    <property type="match status" value="1"/>
</dbReference>
<protein>
    <submittedName>
        <fullName evidence="3">TULP9 protein</fullName>
    </submittedName>
</protein>
<dbReference type="OrthoDB" id="8775810at2759"/>
<sequence length="101" mass="11060">MTNRACGVLVLRCSGAEEVGGCVLTTRRPRWNPRQKTLTLDFHGRCSLASAKNFQLEAEGDASRVVLLFGKVEKDRFVLDYGHPLGAVQAFAAALSASHWK</sequence>
<dbReference type="EMBL" id="CAJNIZ010042703">
    <property type="protein sequence ID" value="CAE7633291.1"/>
    <property type="molecule type" value="Genomic_DNA"/>
</dbReference>
<feature type="domain" description="Tubby C-terminal" evidence="2">
    <location>
        <begin position="21"/>
        <end position="97"/>
    </location>
</feature>
<evidence type="ECO:0000256" key="1">
    <source>
        <dbReference type="ARBA" id="ARBA00007129"/>
    </source>
</evidence>
<evidence type="ECO:0000313" key="4">
    <source>
        <dbReference type="Proteomes" id="UP000649617"/>
    </source>
</evidence>
<dbReference type="PRINTS" id="PR01573">
    <property type="entry name" value="SUPERTUBBY"/>
</dbReference>
<keyword evidence="4" id="KW-1185">Reference proteome</keyword>
<accession>A0A812VN09</accession>
<dbReference type="PANTHER" id="PTHR16517">
    <property type="entry name" value="TUBBY-RELATED"/>
    <property type="match status" value="1"/>
</dbReference>
<dbReference type="Pfam" id="PF01167">
    <property type="entry name" value="Tub"/>
    <property type="match status" value="1"/>
</dbReference>
<dbReference type="AlphaFoldDB" id="A0A812VN09"/>
<dbReference type="InterPro" id="IPR025659">
    <property type="entry name" value="Tubby-like_C"/>
</dbReference>
<dbReference type="InterPro" id="IPR000007">
    <property type="entry name" value="Tubby_C"/>
</dbReference>
<dbReference type="Proteomes" id="UP000649617">
    <property type="component" value="Unassembled WGS sequence"/>
</dbReference>
<proteinExistence type="inferred from homology"/>
<reference evidence="3" key="1">
    <citation type="submission" date="2021-02" db="EMBL/GenBank/DDBJ databases">
        <authorList>
            <person name="Dougan E. K."/>
            <person name="Rhodes N."/>
            <person name="Thang M."/>
            <person name="Chan C."/>
        </authorList>
    </citation>
    <scope>NUCLEOTIDE SEQUENCE</scope>
</reference>
<gene>
    <name evidence="3" type="primary">TULP9</name>
    <name evidence="3" type="ORF">SPIL2461_LOCUS16644</name>
</gene>
<comment type="similarity">
    <text evidence="1">Belongs to the TUB family.</text>
</comment>
<name>A0A812VN09_SYMPI</name>
<comment type="caution">
    <text evidence="3">The sequence shown here is derived from an EMBL/GenBank/DDBJ whole genome shotgun (WGS) entry which is preliminary data.</text>
</comment>
<organism evidence="3 4">
    <name type="scientific">Symbiodinium pilosum</name>
    <name type="common">Dinoflagellate</name>
    <dbReference type="NCBI Taxonomy" id="2952"/>
    <lineage>
        <taxon>Eukaryota</taxon>
        <taxon>Sar</taxon>
        <taxon>Alveolata</taxon>
        <taxon>Dinophyceae</taxon>
        <taxon>Suessiales</taxon>
        <taxon>Symbiodiniaceae</taxon>
        <taxon>Symbiodinium</taxon>
    </lineage>
</organism>
<evidence type="ECO:0000313" key="3">
    <source>
        <dbReference type="EMBL" id="CAE7633291.1"/>
    </source>
</evidence>